<dbReference type="Proteomes" id="UP000241462">
    <property type="component" value="Unassembled WGS sequence"/>
</dbReference>
<organism evidence="9 10">
    <name type="scientific">Coniella lustricola</name>
    <dbReference type="NCBI Taxonomy" id="2025994"/>
    <lineage>
        <taxon>Eukaryota</taxon>
        <taxon>Fungi</taxon>
        <taxon>Dikarya</taxon>
        <taxon>Ascomycota</taxon>
        <taxon>Pezizomycotina</taxon>
        <taxon>Sordariomycetes</taxon>
        <taxon>Sordariomycetidae</taxon>
        <taxon>Diaporthales</taxon>
        <taxon>Schizoparmaceae</taxon>
        <taxon>Coniella</taxon>
    </lineage>
</organism>
<evidence type="ECO:0000256" key="7">
    <source>
        <dbReference type="SAM" id="Phobius"/>
    </source>
</evidence>
<feature type="transmembrane region" description="Helical" evidence="7">
    <location>
        <begin position="89"/>
        <end position="112"/>
    </location>
</feature>
<name>A0A2T3AAF5_9PEZI</name>
<feature type="compositionally biased region" description="Basic and acidic residues" evidence="6">
    <location>
        <begin position="314"/>
        <end position="340"/>
    </location>
</feature>
<comment type="subcellular location">
    <subcellularLocation>
        <location evidence="1">Membrane</location>
        <topology evidence="1">Multi-pass membrane protein</topology>
    </subcellularLocation>
</comment>
<feature type="transmembrane region" description="Helical" evidence="7">
    <location>
        <begin position="124"/>
        <end position="151"/>
    </location>
</feature>
<evidence type="ECO:0000256" key="6">
    <source>
        <dbReference type="SAM" id="MobiDB-lite"/>
    </source>
</evidence>
<evidence type="ECO:0000313" key="9">
    <source>
        <dbReference type="EMBL" id="PSR88669.1"/>
    </source>
</evidence>
<evidence type="ECO:0000256" key="1">
    <source>
        <dbReference type="ARBA" id="ARBA00004141"/>
    </source>
</evidence>
<dbReference type="PANTHER" id="PTHR33048:SF21">
    <property type="entry name" value="INTEGRAL MEMBRANE PROTEIN"/>
    <property type="match status" value="1"/>
</dbReference>
<dbReference type="PANTHER" id="PTHR33048">
    <property type="entry name" value="PTH11-LIKE INTEGRAL MEMBRANE PROTEIN (AFU_ORTHOLOGUE AFUA_5G11245)"/>
    <property type="match status" value="1"/>
</dbReference>
<keyword evidence="2 7" id="KW-0812">Transmembrane</keyword>
<evidence type="ECO:0000256" key="3">
    <source>
        <dbReference type="ARBA" id="ARBA00022989"/>
    </source>
</evidence>
<keyword evidence="4 7" id="KW-0472">Membrane</keyword>
<evidence type="ECO:0000313" key="10">
    <source>
        <dbReference type="Proteomes" id="UP000241462"/>
    </source>
</evidence>
<accession>A0A2T3AAF5</accession>
<feature type="compositionally biased region" description="Basic and acidic residues" evidence="6">
    <location>
        <begin position="399"/>
        <end position="409"/>
    </location>
</feature>
<dbReference type="InParanoid" id="A0A2T3AAF5"/>
<dbReference type="OrthoDB" id="3923077at2759"/>
<keyword evidence="10" id="KW-1185">Reference proteome</keyword>
<comment type="similarity">
    <text evidence="5">Belongs to the SAT4 family.</text>
</comment>
<feature type="transmembrane region" description="Helical" evidence="7">
    <location>
        <begin position="6"/>
        <end position="26"/>
    </location>
</feature>
<dbReference type="EMBL" id="KZ678425">
    <property type="protein sequence ID" value="PSR88669.1"/>
    <property type="molecule type" value="Genomic_DNA"/>
</dbReference>
<dbReference type="Pfam" id="PF20684">
    <property type="entry name" value="Fung_rhodopsin"/>
    <property type="match status" value="1"/>
</dbReference>
<keyword evidence="3 7" id="KW-1133">Transmembrane helix</keyword>
<feature type="region of interest" description="Disordered" evidence="6">
    <location>
        <begin position="309"/>
        <end position="425"/>
    </location>
</feature>
<evidence type="ECO:0000256" key="5">
    <source>
        <dbReference type="ARBA" id="ARBA00038359"/>
    </source>
</evidence>
<evidence type="ECO:0000259" key="8">
    <source>
        <dbReference type="Pfam" id="PF20684"/>
    </source>
</evidence>
<feature type="domain" description="Rhodopsin" evidence="8">
    <location>
        <begin position="29"/>
        <end position="268"/>
    </location>
</feature>
<dbReference type="GO" id="GO:0016020">
    <property type="term" value="C:membrane"/>
    <property type="evidence" value="ECO:0007669"/>
    <property type="project" value="UniProtKB-SubCell"/>
</dbReference>
<sequence length="425" mass="46877">MSDPAGVGATLLRVTIFLLLLSWLTVITRLSVRYWLRPEARGLDDLMMCVGLILYSVTCALVIVCTYDGAGQLSEDLTSQEVMQGTKLFFIAEFFYAASTVPIKGSICVCLIRVADGRRRFAWTLWTLAALQLIAAIIFFAGISNICHPITTLWGETTYGTCNAKLNSSVSFFFSVVSILTDLTLAILPAILIYPIQMKRRLKISVAIILGFAAFASCATIIRLRYLTLYDDRSEFMYSAGPIGLWSIIEEGIGIVAGSMPALRPLLSLPIFGGTRTGDGSGNSQPDVHSRAWAGSRRNTMELTASMKLHKLPSHHDEEEAQRSKGDDTPDESKAGGDRQHQHHNRYHHSRTDSRKGSNSIIGAQIGSYKHSRTSKEDSDGESQTHILKETRVTISSEAAEHGTDEWTKRRINGWNQQVSTTRGA</sequence>
<dbReference type="InterPro" id="IPR049326">
    <property type="entry name" value="Rhodopsin_dom_fungi"/>
</dbReference>
<feature type="transmembrane region" description="Helical" evidence="7">
    <location>
        <begin position="171"/>
        <end position="194"/>
    </location>
</feature>
<feature type="compositionally biased region" description="Polar residues" evidence="6">
    <location>
        <begin position="414"/>
        <end position="425"/>
    </location>
</feature>
<feature type="region of interest" description="Disordered" evidence="6">
    <location>
        <begin position="277"/>
        <end position="297"/>
    </location>
</feature>
<reference evidence="9 10" key="1">
    <citation type="journal article" date="2018" name="Mycol. Prog.">
        <title>Coniella lustricola, a new species from submerged detritus.</title>
        <authorList>
            <person name="Raudabaugh D.B."/>
            <person name="Iturriaga T."/>
            <person name="Carver A."/>
            <person name="Mondo S."/>
            <person name="Pangilinan J."/>
            <person name="Lipzen A."/>
            <person name="He G."/>
            <person name="Amirebrahimi M."/>
            <person name="Grigoriev I.V."/>
            <person name="Miller A.N."/>
        </authorList>
    </citation>
    <scope>NUCLEOTIDE SEQUENCE [LARGE SCALE GENOMIC DNA]</scope>
    <source>
        <strain evidence="9 10">B22-T-1</strain>
    </source>
</reference>
<gene>
    <name evidence="9" type="ORF">BD289DRAFT_481956</name>
</gene>
<proteinExistence type="inferred from homology"/>
<feature type="transmembrane region" description="Helical" evidence="7">
    <location>
        <begin position="46"/>
        <end position="69"/>
    </location>
</feature>
<evidence type="ECO:0000256" key="4">
    <source>
        <dbReference type="ARBA" id="ARBA00023136"/>
    </source>
</evidence>
<dbReference type="STRING" id="2025994.A0A2T3AAF5"/>
<dbReference type="InterPro" id="IPR052337">
    <property type="entry name" value="SAT4-like"/>
</dbReference>
<evidence type="ECO:0000256" key="2">
    <source>
        <dbReference type="ARBA" id="ARBA00022692"/>
    </source>
</evidence>
<protein>
    <recommendedName>
        <fullName evidence="8">Rhodopsin domain-containing protein</fullName>
    </recommendedName>
</protein>
<dbReference type="AlphaFoldDB" id="A0A2T3AAF5"/>
<feature type="transmembrane region" description="Helical" evidence="7">
    <location>
        <begin position="206"/>
        <end position="224"/>
    </location>
</feature>